<feature type="binding site" evidence="5">
    <location>
        <position position="459"/>
    </location>
    <ligand>
        <name>ATP</name>
        <dbReference type="ChEBI" id="CHEBI:30616"/>
    </ligand>
</feature>
<feature type="domain" description="Protein kinase" evidence="8">
    <location>
        <begin position="430"/>
        <end position="696"/>
    </location>
</feature>
<evidence type="ECO:0000256" key="7">
    <source>
        <dbReference type="SAM" id="Phobius"/>
    </source>
</evidence>
<dbReference type="InterPro" id="IPR008271">
    <property type="entry name" value="Ser/Thr_kinase_AS"/>
</dbReference>
<dbReference type="Gene3D" id="1.10.510.10">
    <property type="entry name" value="Transferase(Phosphotransferase) domain 1"/>
    <property type="match status" value="1"/>
</dbReference>
<feature type="transmembrane region" description="Helical" evidence="7">
    <location>
        <begin position="389"/>
        <end position="411"/>
    </location>
</feature>
<keyword evidence="10" id="KW-1185">Reference proteome</keyword>
<name>A0A517QBN0_9PLAN</name>
<dbReference type="InterPro" id="IPR011009">
    <property type="entry name" value="Kinase-like_dom_sf"/>
</dbReference>
<keyword evidence="7" id="KW-1133">Transmembrane helix</keyword>
<dbReference type="InterPro" id="IPR000719">
    <property type="entry name" value="Prot_kinase_dom"/>
</dbReference>
<keyword evidence="3 9" id="KW-0418">Kinase</keyword>
<proteinExistence type="predicted"/>
<dbReference type="Proteomes" id="UP000315647">
    <property type="component" value="Chromosome"/>
</dbReference>
<sequence>MSELRICVVFSMLLLKSGSMNASKTSLGRSFSRSFLKSFTRTRLFSKRSMWIWPIAGTILLLVLGLMVRAIVETSSRETVADTLQTILDADVAALKIWLGREESLAEVLAEESRVRELTQELIGIEQQQPENRDALLHSKSLAGLRDEFRSELEHLGYLDVGLFNLKGKVLASSRDEPIGRADLPIQQSALEQVREGKSTVTRPFESLFARKTESGELKANLPTMLAMAPVRDEEGKPIAALALLIKPEVDFTRILSVARAGKTGETYAFDKDGVMLSQSRFDEDLKLMGLIPDREDSQSILNVQVRDPEVNMAEGDRPTIRMAERSLTRMAASAVQNESGIDVEGYRDYRGVPVVGAWTWLPEYGMGIATEMDQAEAYRSYYLLRYTFWGLFGLLIIGSIAIFFFTVIVARKDQETRRAVIKAKQLGQYALEEKLGEGGMGVVYRGQHAMLRRPTAIKLLDIEKTTDEAVARFEREVQLTSQLNHPNTIAIYDYGRTPEGVFYYAMELLDGINLDDLVKEFGPLPEARVIHLLKQVAGSLSEAHQRGVIHRDIKPANIFLTHRGGVYDFIKLLDFGLVKAVDGREQASLTSTNAMAGTPMYLSPEGINHPDQVDARSDLYAFGAVGYYLLTGTTVFDGETIIEICMKHVQDEPERLSDRLGKPVSPDLERIIMQCLEKDPAKRPQSASELVLALTHCEHDCQWSLQDASDWWKEHMESRSALEKTATDTPRIPKASADATLIVNLSEED</sequence>
<dbReference type="Pfam" id="PF00069">
    <property type="entry name" value="Pkinase"/>
    <property type="match status" value="1"/>
</dbReference>
<dbReference type="CDD" id="cd14014">
    <property type="entry name" value="STKc_PknB_like"/>
    <property type="match status" value="1"/>
</dbReference>
<dbReference type="InterPro" id="IPR017441">
    <property type="entry name" value="Protein_kinase_ATP_BS"/>
</dbReference>
<keyword evidence="4 5" id="KW-0067">ATP-binding</keyword>
<dbReference type="EMBL" id="CP037421">
    <property type="protein sequence ID" value="QDT29042.1"/>
    <property type="molecule type" value="Genomic_DNA"/>
</dbReference>
<evidence type="ECO:0000313" key="10">
    <source>
        <dbReference type="Proteomes" id="UP000315647"/>
    </source>
</evidence>
<dbReference type="SMART" id="SM00220">
    <property type="entry name" value="S_TKc"/>
    <property type="match status" value="1"/>
</dbReference>
<evidence type="ECO:0000256" key="4">
    <source>
        <dbReference type="ARBA" id="ARBA00022840"/>
    </source>
</evidence>
<reference evidence="9 10" key="1">
    <citation type="submission" date="2019-03" db="EMBL/GenBank/DDBJ databases">
        <title>Deep-cultivation of Planctomycetes and their phenomic and genomic characterization uncovers novel biology.</title>
        <authorList>
            <person name="Wiegand S."/>
            <person name="Jogler M."/>
            <person name="Boedeker C."/>
            <person name="Pinto D."/>
            <person name="Vollmers J."/>
            <person name="Rivas-Marin E."/>
            <person name="Kohn T."/>
            <person name="Peeters S.H."/>
            <person name="Heuer A."/>
            <person name="Rast P."/>
            <person name="Oberbeckmann S."/>
            <person name="Bunk B."/>
            <person name="Jeske O."/>
            <person name="Meyerdierks A."/>
            <person name="Storesund J.E."/>
            <person name="Kallscheuer N."/>
            <person name="Luecker S."/>
            <person name="Lage O.M."/>
            <person name="Pohl T."/>
            <person name="Merkel B.J."/>
            <person name="Hornburger P."/>
            <person name="Mueller R.-W."/>
            <person name="Bruemmer F."/>
            <person name="Labrenz M."/>
            <person name="Spormann A.M."/>
            <person name="Op den Camp H."/>
            <person name="Overmann J."/>
            <person name="Amann R."/>
            <person name="Jetten M.S.M."/>
            <person name="Mascher T."/>
            <person name="Medema M.H."/>
            <person name="Devos D.P."/>
            <person name="Kaster A.-K."/>
            <person name="Ovreas L."/>
            <person name="Rohde M."/>
            <person name="Galperin M.Y."/>
            <person name="Jogler C."/>
        </authorList>
    </citation>
    <scope>NUCLEOTIDE SEQUENCE [LARGE SCALE GENOMIC DNA]</scope>
    <source>
        <strain evidence="9 10">Enr10</strain>
    </source>
</reference>
<evidence type="ECO:0000256" key="5">
    <source>
        <dbReference type="PROSITE-ProRule" id="PRU10141"/>
    </source>
</evidence>
<dbReference type="AlphaFoldDB" id="A0A517QBN0"/>
<keyword evidence="7" id="KW-0812">Transmembrane</keyword>
<keyword evidence="7" id="KW-0472">Membrane</keyword>
<keyword evidence="2 5" id="KW-0547">Nucleotide-binding</keyword>
<evidence type="ECO:0000313" key="9">
    <source>
        <dbReference type="EMBL" id="QDT29042.1"/>
    </source>
</evidence>
<evidence type="ECO:0000256" key="1">
    <source>
        <dbReference type="ARBA" id="ARBA00022679"/>
    </source>
</evidence>
<keyword evidence="1 9" id="KW-0808">Transferase</keyword>
<dbReference type="EC" id="2.7.11.1" evidence="9"/>
<dbReference type="SUPFAM" id="SSF56112">
    <property type="entry name" value="Protein kinase-like (PK-like)"/>
    <property type="match status" value="1"/>
</dbReference>
<evidence type="ECO:0000256" key="2">
    <source>
        <dbReference type="ARBA" id="ARBA00022741"/>
    </source>
</evidence>
<dbReference type="Gene3D" id="3.30.200.20">
    <property type="entry name" value="Phosphorylase Kinase, domain 1"/>
    <property type="match status" value="1"/>
</dbReference>
<dbReference type="GO" id="GO:0005524">
    <property type="term" value="F:ATP binding"/>
    <property type="evidence" value="ECO:0007669"/>
    <property type="project" value="UniProtKB-UniRule"/>
</dbReference>
<dbReference type="PANTHER" id="PTHR43289:SF6">
    <property type="entry name" value="SERINE_THREONINE-PROTEIN KINASE NEKL-3"/>
    <property type="match status" value="1"/>
</dbReference>
<dbReference type="PROSITE" id="PS00107">
    <property type="entry name" value="PROTEIN_KINASE_ATP"/>
    <property type="match status" value="1"/>
</dbReference>
<dbReference type="PROSITE" id="PS50011">
    <property type="entry name" value="PROTEIN_KINASE_DOM"/>
    <property type="match status" value="1"/>
</dbReference>
<organism evidence="9 10">
    <name type="scientific">Gimesia panareensis</name>
    <dbReference type="NCBI Taxonomy" id="2527978"/>
    <lineage>
        <taxon>Bacteria</taxon>
        <taxon>Pseudomonadati</taxon>
        <taxon>Planctomycetota</taxon>
        <taxon>Planctomycetia</taxon>
        <taxon>Planctomycetales</taxon>
        <taxon>Planctomycetaceae</taxon>
        <taxon>Gimesia</taxon>
    </lineage>
</organism>
<protein>
    <submittedName>
        <fullName evidence="9">Serine/threonine-protein kinase PknB</fullName>
        <ecNumber evidence="9">2.7.11.1</ecNumber>
    </submittedName>
</protein>
<evidence type="ECO:0000259" key="8">
    <source>
        <dbReference type="PROSITE" id="PS50011"/>
    </source>
</evidence>
<evidence type="ECO:0000256" key="3">
    <source>
        <dbReference type="ARBA" id="ARBA00022777"/>
    </source>
</evidence>
<dbReference type="CDD" id="cd18773">
    <property type="entry name" value="PDC1_HK_sensor"/>
    <property type="match status" value="1"/>
</dbReference>
<keyword evidence="6" id="KW-0175">Coiled coil</keyword>
<accession>A0A517QBN0</accession>
<dbReference type="PROSITE" id="PS00108">
    <property type="entry name" value="PROTEIN_KINASE_ST"/>
    <property type="match status" value="1"/>
</dbReference>
<dbReference type="GO" id="GO:0004674">
    <property type="term" value="F:protein serine/threonine kinase activity"/>
    <property type="evidence" value="ECO:0007669"/>
    <property type="project" value="UniProtKB-EC"/>
</dbReference>
<evidence type="ECO:0000256" key="6">
    <source>
        <dbReference type="SAM" id="Coils"/>
    </source>
</evidence>
<feature type="coiled-coil region" evidence="6">
    <location>
        <begin position="101"/>
        <end position="128"/>
    </location>
</feature>
<feature type="transmembrane region" description="Helical" evidence="7">
    <location>
        <begin position="52"/>
        <end position="72"/>
    </location>
</feature>
<dbReference type="PANTHER" id="PTHR43289">
    <property type="entry name" value="MITOGEN-ACTIVATED PROTEIN KINASE KINASE KINASE 20-RELATED"/>
    <property type="match status" value="1"/>
</dbReference>
<gene>
    <name evidence="9" type="primary">pknB_8</name>
    <name evidence="9" type="ORF">Enr10x_43910</name>
</gene>